<dbReference type="GO" id="GO:0016787">
    <property type="term" value="F:hydrolase activity"/>
    <property type="evidence" value="ECO:0007669"/>
    <property type="project" value="UniProtKB-KW"/>
</dbReference>
<dbReference type="PANTHER" id="PTHR48081:SF8">
    <property type="entry name" value="ALPHA_BETA HYDROLASE FOLD-3 DOMAIN-CONTAINING PROTEIN-RELATED"/>
    <property type="match status" value="1"/>
</dbReference>
<dbReference type="EMBL" id="BMJM01000027">
    <property type="protein sequence ID" value="GGE22662.1"/>
    <property type="molecule type" value="Genomic_DNA"/>
</dbReference>
<dbReference type="InterPro" id="IPR050300">
    <property type="entry name" value="GDXG_lipolytic_enzyme"/>
</dbReference>
<dbReference type="Pfam" id="PF07859">
    <property type="entry name" value="Abhydrolase_3"/>
    <property type="match status" value="1"/>
</dbReference>
<evidence type="ECO:0000313" key="5">
    <source>
        <dbReference type="Proteomes" id="UP000635071"/>
    </source>
</evidence>
<name>A0A917EC17_9SPHN</name>
<proteinExistence type="predicted"/>
<dbReference type="PANTHER" id="PTHR48081">
    <property type="entry name" value="AB HYDROLASE SUPERFAMILY PROTEIN C4A8.06C"/>
    <property type="match status" value="1"/>
</dbReference>
<dbReference type="SUPFAM" id="SSF53474">
    <property type="entry name" value="alpha/beta-Hydrolases"/>
    <property type="match status" value="1"/>
</dbReference>
<keyword evidence="5" id="KW-1185">Reference proteome</keyword>
<feature type="compositionally biased region" description="Low complexity" evidence="2">
    <location>
        <begin position="23"/>
        <end position="38"/>
    </location>
</feature>
<evidence type="ECO:0000259" key="3">
    <source>
        <dbReference type="Pfam" id="PF07859"/>
    </source>
</evidence>
<sequence length="312" mass="32338">MQVVLDKLMALGAKPLETLTPEQARSGPSAADAAKAVAATQAGKAPSGPAISARDVTYPGAGGPMPARIYAPAGTANARPLIVYFHGGGWVIADIDTYDGGARGIARETGAVVVSCEYRRAPENKFPAAHDDAVACYKWATANAASWGAGGKVAIAGESAGGNLAIDTGIAARDQKLKAPSALLLVYPIAGSDMNTPSYRDSANAAPLSKAGMMWFVKHVFAKPADARDPRIDVYKRARLQGLPPTIIVNAAADPLRSDGELLAGALTRAGVETTRKVYPGTTHEFFGMDAVVANAKAAQMFAGSELKKHLR</sequence>
<evidence type="ECO:0000256" key="1">
    <source>
        <dbReference type="ARBA" id="ARBA00022801"/>
    </source>
</evidence>
<dbReference type="InterPro" id="IPR013094">
    <property type="entry name" value="AB_hydrolase_3"/>
</dbReference>
<dbReference type="InterPro" id="IPR029058">
    <property type="entry name" value="AB_hydrolase_fold"/>
</dbReference>
<dbReference type="AlphaFoldDB" id="A0A917EC17"/>
<dbReference type="Gene3D" id="3.40.50.1820">
    <property type="entry name" value="alpha/beta hydrolase"/>
    <property type="match status" value="1"/>
</dbReference>
<gene>
    <name evidence="4" type="ORF">GCM10011529_31580</name>
</gene>
<organism evidence="4 5">
    <name type="scientific">Sandarakinorhabdus glacialis</name>
    <dbReference type="NCBI Taxonomy" id="1614636"/>
    <lineage>
        <taxon>Bacteria</taxon>
        <taxon>Pseudomonadati</taxon>
        <taxon>Pseudomonadota</taxon>
        <taxon>Alphaproteobacteria</taxon>
        <taxon>Sphingomonadales</taxon>
        <taxon>Sphingosinicellaceae</taxon>
        <taxon>Sandarakinorhabdus</taxon>
    </lineage>
</organism>
<reference evidence="4" key="1">
    <citation type="journal article" date="2014" name="Int. J. Syst. Evol. Microbiol.">
        <title>Complete genome sequence of Corynebacterium casei LMG S-19264T (=DSM 44701T), isolated from a smear-ripened cheese.</title>
        <authorList>
            <consortium name="US DOE Joint Genome Institute (JGI-PGF)"/>
            <person name="Walter F."/>
            <person name="Albersmeier A."/>
            <person name="Kalinowski J."/>
            <person name="Ruckert C."/>
        </authorList>
    </citation>
    <scope>NUCLEOTIDE SEQUENCE</scope>
    <source>
        <strain evidence="4">CGMCC 1.15519</strain>
    </source>
</reference>
<comment type="caution">
    <text evidence="4">The sequence shown here is derived from an EMBL/GenBank/DDBJ whole genome shotgun (WGS) entry which is preliminary data.</text>
</comment>
<evidence type="ECO:0000256" key="2">
    <source>
        <dbReference type="SAM" id="MobiDB-lite"/>
    </source>
</evidence>
<dbReference type="Proteomes" id="UP000635071">
    <property type="component" value="Unassembled WGS sequence"/>
</dbReference>
<accession>A0A917EC17</accession>
<keyword evidence="1" id="KW-0378">Hydrolase</keyword>
<reference evidence="4" key="2">
    <citation type="submission" date="2020-09" db="EMBL/GenBank/DDBJ databases">
        <authorList>
            <person name="Sun Q."/>
            <person name="Zhou Y."/>
        </authorList>
    </citation>
    <scope>NUCLEOTIDE SEQUENCE</scope>
    <source>
        <strain evidence="4">CGMCC 1.15519</strain>
    </source>
</reference>
<protein>
    <submittedName>
        <fullName evidence="4">Acetylhydrolase</fullName>
    </submittedName>
</protein>
<feature type="region of interest" description="Disordered" evidence="2">
    <location>
        <begin position="19"/>
        <end position="38"/>
    </location>
</feature>
<evidence type="ECO:0000313" key="4">
    <source>
        <dbReference type="EMBL" id="GGE22662.1"/>
    </source>
</evidence>
<feature type="domain" description="Alpha/beta hydrolase fold-3" evidence="3">
    <location>
        <begin position="82"/>
        <end position="287"/>
    </location>
</feature>